<dbReference type="PANTHER" id="PTHR13510:SF44">
    <property type="entry name" value="RABENOSYN-5"/>
    <property type="match status" value="1"/>
</dbReference>
<dbReference type="Gene3D" id="3.30.530.20">
    <property type="match status" value="1"/>
</dbReference>
<dbReference type="EMBL" id="CAKLBY020000227">
    <property type="protein sequence ID" value="CAK7937523.1"/>
    <property type="molecule type" value="Genomic_DNA"/>
</dbReference>
<evidence type="ECO:0008006" key="3">
    <source>
        <dbReference type="Google" id="ProtNLM"/>
    </source>
</evidence>
<dbReference type="InterPro" id="IPR023393">
    <property type="entry name" value="START-like_dom_sf"/>
</dbReference>
<dbReference type="InterPro" id="IPR052727">
    <property type="entry name" value="Rab4/Rab5_effector"/>
</dbReference>
<evidence type="ECO:0000313" key="1">
    <source>
        <dbReference type="EMBL" id="CAK7937523.1"/>
    </source>
</evidence>
<name>A0AAV1UV08_9STRA</name>
<comment type="caution">
    <text evidence="1">The sequence shown here is derived from an EMBL/GenBank/DDBJ whole genome shotgun (WGS) entry which is preliminary data.</text>
</comment>
<evidence type="ECO:0000313" key="2">
    <source>
        <dbReference type="Proteomes" id="UP001162060"/>
    </source>
</evidence>
<dbReference type="PANTHER" id="PTHR13510">
    <property type="entry name" value="FYVE-FINGER-CONTAINING RAB5 EFFECTOR PROTEIN RABENOSYN-5-RELATED"/>
    <property type="match status" value="1"/>
</dbReference>
<sequence length="391" mass="43895">MKQAASPFAPLQLSPHDVMYLKEAAYVLVQRQVEAYERYLHEDGERVNDKQWRQVLQRDNVMVFSEAQSCKSSDWTTDLGNSKHQQGSATTGLPELLTVGHIEGSLDDVMLGVMTPTVTSLRLKHFYEGIELGDDAVLATIDYPSAHDPFQSLNIKWVKGYQPPMIRSIVNDRDFVYMEATGLTKLSDGEVVSYHLVHSVDLPQTPKVGSNIRGTMSMCGVYRQRNYSSVDLYSQAKLSFGGRLPRSFAVKCTSIALLSARQRVHCARLKKLAWLLRLSDTNVIRDDHNCIGCGRKPGIFVTEIRSCSLCRHALCLSCRLKIELGSVGPTGSLIKRKLWCCKHCWDKAVRTSSRVVAMEEYGDTSRVESSRWSSYSTSSFHCPGRDAFGNR</sequence>
<dbReference type="Proteomes" id="UP001162060">
    <property type="component" value="Unassembled WGS sequence"/>
</dbReference>
<organism evidence="1 2">
    <name type="scientific">Peronospora matthiolae</name>
    <dbReference type="NCBI Taxonomy" id="2874970"/>
    <lineage>
        <taxon>Eukaryota</taxon>
        <taxon>Sar</taxon>
        <taxon>Stramenopiles</taxon>
        <taxon>Oomycota</taxon>
        <taxon>Peronosporomycetes</taxon>
        <taxon>Peronosporales</taxon>
        <taxon>Peronosporaceae</taxon>
        <taxon>Peronospora</taxon>
    </lineage>
</organism>
<protein>
    <recommendedName>
        <fullName evidence="3">FYVE-type domain-containing protein</fullName>
    </recommendedName>
</protein>
<dbReference type="AlphaFoldDB" id="A0AAV1UV08"/>
<gene>
    <name evidence="1" type="ORF">PM001_LOCUS22673</name>
</gene>
<dbReference type="SUPFAM" id="SSF57903">
    <property type="entry name" value="FYVE/PHD zinc finger"/>
    <property type="match status" value="1"/>
</dbReference>
<accession>A0AAV1UV08</accession>
<proteinExistence type="predicted"/>
<dbReference type="InterPro" id="IPR011011">
    <property type="entry name" value="Znf_FYVE_PHD"/>
</dbReference>
<reference evidence="1" key="1">
    <citation type="submission" date="2024-01" db="EMBL/GenBank/DDBJ databases">
        <authorList>
            <person name="Webb A."/>
        </authorList>
    </citation>
    <scope>NUCLEOTIDE SEQUENCE</scope>
    <source>
        <strain evidence="1">Pm1</strain>
    </source>
</reference>